<reference evidence="3 5" key="2">
    <citation type="journal article" date="2014" name="BMC Genomics">
        <title>An improved genome release (version Mt4.0) for the model legume Medicago truncatula.</title>
        <authorList>
            <person name="Tang H."/>
            <person name="Krishnakumar V."/>
            <person name="Bidwell S."/>
            <person name="Rosen B."/>
            <person name="Chan A."/>
            <person name="Zhou S."/>
            <person name="Gentzbittel L."/>
            <person name="Childs K.L."/>
            <person name="Yandell M."/>
            <person name="Gundlach H."/>
            <person name="Mayer K.F."/>
            <person name="Schwartz D.C."/>
            <person name="Town C.D."/>
        </authorList>
    </citation>
    <scope>GENOME REANNOTATION</scope>
    <source>
        <strain evidence="3">A17</strain>
        <strain evidence="4 5">cv. Jemalong A17</strain>
    </source>
</reference>
<dbReference type="AlphaFoldDB" id="G7LAZ7"/>
<dbReference type="EnsemblPlants" id="AET02862">
    <property type="protein sequence ID" value="AET02862"/>
    <property type="gene ID" value="MTR_8g056710"/>
</dbReference>
<dbReference type="SUPFAM" id="SSF53756">
    <property type="entry name" value="UDP-Glycosyltransferase/glycogen phosphorylase"/>
    <property type="match status" value="1"/>
</dbReference>
<reference evidence="3 5" key="1">
    <citation type="journal article" date="2011" name="Nature">
        <title>The Medicago genome provides insight into the evolution of rhizobial symbioses.</title>
        <authorList>
            <person name="Young N.D."/>
            <person name="Debelle F."/>
            <person name="Oldroyd G.E."/>
            <person name="Geurts R."/>
            <person name="Cannon S.B."/>
            <person name="Udvardi M.K."/>
            <person name="Benedito V.A."/>
            <person name="Mayer K.F."/>
            <person name="Gouzy J."/>
            <person name="Schoof H."/>
            <person name="Van de Peer Y."/>
            <person name="Proost S."/>
            <person name="Cook D.R."/>
            <person name="Meyers B.C."/>
            <person name="Spannagl M."/>
            <person name="Cheung F."/>
            <person name="De Mita S."/>
            <person name="Krishnakumar V."/>
            <person name="Gundlach H."/>
            <person name="Zhou S."/>
            <person name="Mudge J."/>
            <person name="Bharti A.K."/>
            <person name="Murray J.D."/>
            <person name="Naoumkina M.A."/>
            <person name="Rosen B."/>
            <person name="Silverstein K.A."/>
            <person name="Tang H."/>
            <person name="Rombauts S."/>
            <person name="Zhao P.X."/>
            <person name="Zhou P."/>
            <person name="Barbe V."/>
            <person name="Bardou P."/>
            <person name="Bechner M."/>
            <person name="Bellec A."/>
            <person name="Berger A."/>
            <person name="Berges H."/>
            <person name="Bidwell S."/>
            <person name="Bisseling T."/>
            <person name="Choisne N."/>
            <person name="Couloux A."/>
            <person name="Denny R."/>
            <person name="Deshpande S."/>
            <person name="Dai X."/>
            <person name="Doyle J.J."/>
            <person name="Dudez A.M."/>
            <person name="Farmer A.D."/>
            <person name="Fouteau S."/>
            <person name="Franken C."/>
            <person name="Gibelin C."/>
            <person name="Gish J."/>
            <person name="Goldstein S."/>
            <person name="Gonzalez A.J."/>
            <person name="Green P.J."/>
            <person name="Hallab A."/>
            <person name="Hartog M."/>
            <person name="Hua A."/>
            <person name="Humphray S.J."/>
            <person name="Jeong D.H."/>
            <person name="Jing Y."/>
            <person name="Jocker A."/>
            <person name="Kenton S.M."/>
            <person name="Kim D.J."/>
            <person name="Klee K."/>
            <person name="Lai H."/>
            <person name="Lang C."/>
            <person name="Lin S."/>
            <person name="Macmil S.L."/>
            <person name="Magdelenat G."/>
            <person name="Matthews L."/>
            <person name="McCorrison J."/>
            <person name="Monaghan E.L."/>
            <person name="Mun J.H."/>
            <person name="Najar F.Z."/>
            <person name="Nicholson C."/>
            <person name="Noirot C."/>
            <person name="O'Bleness M."/>
            <person name="Paule C.R."/>
            <person name="Poulain J."/>
            <person name="Prion F."/>
            <person name="Qin B."/>
            <person name="Qu C."/>
            <person name="Retzel E.F."/>
            <person name="Riddle C."/>
            <person name="Sallet E."/>
            <person name="Samain S."/>
            <person name="Samson N."/>
            <person name="Sanders I."/>
            <person name="Saurat O."/>
            <person name="Scarpelli C."/>
            <person name="Schiex T."/>
            <person name="Segurens B."/>
            <person name="Severin A.J."/>
            <person name="Sherrier D.J."/>
            <person name="Shi R."/>
            <person name="Sims S."/>
            <person name="Singer S.R."/>
            <person name="Sinharoy S."/>
            <person name="Sterck L."/>
            <person name="Viollet A."/>
            <person name="Wang B.B."/>
            <person name="Wang K."/>
            <person name="Wang M."/>
            <person name="Wang X."/>
            <person name="Warfsmann J."/>
            <person name="Weissenbach J."/>
            <person name="White D.D."/>
            <person name="White J.D."/>
            <person name="Wiley G.B."/>
            <person name="Wincker P."/>
            <person name="Xing Y."/>
            <person name="Yang L."/>
            <person name="Yao Z."/>
            <person name="Ying F."/>
            <person name="Zhai J."/>
            <person name="Zhou L."/>
            <person name="Zuber A."/>
            <person name="Denarie J."/>
            <person name="Dixon R.A."/>
            <person name="May G.D."/>
            <person name="Schwartz D.C."/>
            <person name="Rogers J."/>
            <person name="Quetier F."/>
            <person name="Town C.D."/>
            <person name="Roe B.A."/>
        </authorList>
    </citation>
    <scope>NUCLEOTIDE SEQUENCE [LARGE SCALE GENOMIC DNA]</scope>
    <source>
        <strain evidence="3">A17</strain>
        <strain evidence="4 5">cv. Jemalong A17</strain>
    </source>
</reference>
<proteinExistence type="inferred from homology"/>
<dbReference type="HOGENOM" id="CLU_1362248_0_0_1"/>
<evidence type="ECO:0000313" key="4">
    <source>
        <dbReference type="EnsemblPlants" id="AET02862"/>
    </source>
</evidence>
<accession>G7LAZ7</accession>
<dbReference type="EMBL" id="CM001224">
    <property type="protein sequence ID" value="AET02862.2"/>
    <property type="molecule type" value="Genomic_DNA"/>
</dbReference>
<dbReference type="Gene3D" id="3.40.50.2000">
    <property type="entry name" value="Glycogen Phosphorylase B"/>
    <property type="match status" value="1"/>
</dbReference>
<evidence type="ECO:0000313" key="5">
    <source>
        <dbReference type="Proteomes" id="UP000002051"/>
    </source>
</evidence>
<reference evidence="4" key="3">
    <citation type="submission" date="2015-04" db="UniProtKB">
        <authorList>
            <consortium name="EnsemblPlants"/>
        </authorList>
    </citation>
    <scope>IDENTIFICATION</scope>
    <source>
        <strain evidence="4">cv. Jemalong A17</strain>
    </source>
</reference>
<dbReference type="PaxDb" id="3880-AES85454"/>
<dbReference type="Proteomes" id="UP000002051">
    <property type="component" value="Chromosome 8"/>
</dbReference>
<name>G7LAZ7_MEDTR</name>
<dbReference type="PANTHER" id="PTHR48047:SF45">
    <property type="entry name" value="SCOPOLETIN GLUCOSYLTRANSFERASE-LIKE"/>
    <property type="match status" value="1"/>
</dbReference>
<dbReference type="GO" id="GO:0035251">
    <property type="term" value="F:UDP-glucosyltransferase activity"/>
    <property type="evidence" value="ECO:0007669"/>
    <property type="project" value="UniProtKB-ARBA"/>
</dbReference>
<organism evidence="3 5">
    <name type="scientific">Medicago truncatula</name>
    <name type="common">Barrel medic</name>
    <name type="synonym">Medicago tribuloides</name>
    <dbReference type="NCBI Taxonomy" id="3880"/>
    <lineage>
        <taxon>Eukaryota</taxon>
        <taxon>Viridiplantae</taxon>
        <taxon>Streptophyta</taxon>
        <taxon>Embryophyta</taxon>
        <taxon>Tracheophyta</taxon>
        <taxon>Spermatophyta</taxon>
        <taxon>Magnoliopsida</taxon>
        <taxon>eudicotyledons</taxon>
        <taxon>Gunneridae</taxon>
        <taxon>Pentapetalae</taxon>
        <taxon>rosids</taxon>
        <taxon>fabids</taxon>
        <taxon>Fabales</taxon>
        <taxon>Fabaceae</taxon>
        <taxon>Papilionoideae</taxon>
        <taxon>50 kb inversion clade</taxon>
        <taxon>NPAAA clade</taxon>
        <taxon>Hologalegina</taxon>
        <taxon>IRL clade</taxon>
        <taxon>Trifolieae</taxon>
        <taxon>Medicago</taxon>
    </lineage>
</organism>
<dbReference type="STRING" id="3880.G7LAZ7"/>
<dbReference type="PANTHER" id="PTHR48047">
    <property type="entry name" value="GLYCOSYLTRANSFERASE"/>
    <property type="match status" value="1"/>
</dbReference>
<keyword evidence="2" id="KW-0808">Transferase</keyword>
<evidence type="ECO:0000313" key="3">
    <source>
        <dbReference type="EMBL" id="AET02862.2"/>
    </source>
</evidence>
<evidence type="ECO:0000256" key="1">
    <source>
        <dbReference type="ARBA" id="ARBA00009995"/>
    </source>
</evidence>
<keyword evidence="5" id="KW-1185">Reference proteome</keyword>
<comment type="similarity">
    <text evidence="1">Belongs to the UDP-glycosyltransferase family.</text>
</comment>
<keyword evidence="2" id="KW-0328">Glycosyltransferase</keyword>
<dbReference type="eggNOG" id="KOG1192">
    <property type="taxonomic scope" value="Eukaryota"/>
</dbReference>
<sequence length="201" mass="23179">MEKFVKESDVDAQQKIMATGSAAKFGIPRIVFHAAAGFFSLCASQFLEQYEPFKNVSSETEEFVIPNLPGNIKMTRLQLESEVRSYGIIVNSFYELDGAYADYYREVLGQNEWDIGPFSVFNRDMDTSYRGKEPSINKHECLKCTNHFLNSQIKEIDMGLKRRYREKGLPEFEKRMKGNGLIIRGWSPQLLILQHNYKGLI</sequence>
<gene>
    <name evidence="3" type="ordered locus">MTR_8g056710</name>
</gene>
<evidence type="ECO:0000256" key="2">
    <source>
        <dbReference type="ARBA" id="ARBA00022676"/>
    </source>
</evidence>
<protein>
    <submittedName>
        <fullName evidence="3">UDP-glucose:glucosyltransferase</fullName>
    </submittedName>
</protein>